<accession>A0A919MT41</accession>
<feature type="transmembrane region" description="Helical" evidence="1">
    <location>
        <begin position="26"/>
        <end position="44"/>
    </location>
</feature>
<dbReference type="InterPro" id="IPR052163">
    <property type="entry name" value="DGC-Regulatory_Protein"/>
</dbReference>
<dbReference type="PANTHER" id="PTHR46663">
    <property type="entry name" value="DIGUANYLATE CYCLASE DGCT-RELATED"/>
    <property type="match status" value="1"/>
</dbReference>
<dbReference type="Pfam" id="PF00990">
    <property type="entry name" value="GGDEF"/>
    <property type="match status" value="1"/>
</dbReference>
<name>A0A919MT41_9ACTN</name>
<dbReference type="Proteomes" id="UP000647172">
    <property type="component" value="Unassembled WGS sequence"/>
</dbReference>
<feature type="transmembrane region" description="Helical" evidence="1">
    <location>
        <begin position="215"/>
        <end position="239"/>
    </location>
</feature>
<organism evidence="3 4">
    <name type="scientific">Actinoplanes nipponensis</name>
    <dbReference type="NCBI Taxonomy" id="135950"/>
    <lineage>
        <taxon>Bacteria</taxon>
        <taxon>Bacillati</taxon>
        <taxon>Actinomycetota</taxon>
        <taxon>Actinomycetes</taxon>
        <taxon>Micromonosporales</taxon>
        <taxon>Micromonosporaceae</taxon>
        <taxon>Actinoplanes</taxon>
    </lineage>
</organism>
<dbReference type="CDD" id="cd01949">
    <property type="entry name" value="GGDEF"/>
    <property type="match status" value="1"/>
</dbReference>
<feature type="transmembrane region" description="Helical" evidence="1">
    <location>
        <begin position="181"/>
        <end position="203"/>
    </location>
</feature>
<keyword evidence="1" id="KW-1133">Transmembrane helix</keyword>
<dbReference type="EMBL" id="BOMQ01000080">
    <property type="protein sequence ID" value="GIE53223.1"/>
    <property type="molecule type" value="Genomic_DNA"/>
</dbReference>
<feature type="transmembrane region" description="Helical" evidence="1">
    <location>
        <begin position="116"/>
        <end position="134"/>
    </location>
</feature>
<feature type="transmembrane region" description="Helical" evidence="1">
    <location>
        <begin position="251"/>
        <end position="273"/>
    </location>
</feature>
<dbReference type="Gene3D" id="3.30.70.270">
    <property type="match status" value="1"/>
</dbReference>
<feature type="transmembrane region" description="Helical" evidence="1">
    <location>
        <begin position="154"/>
        <end position="174"/>
    </location>
</feature>
<dbReference type="SMART" id="SM00267">
    <property type="entry name" value="GGDEF"/>
    <property type="match status" value="1"/>
</dbReference>
<dbReference type="PANTHER" id="PTHR46663:SF4">
    <property type="entry name" value="DIGUANYLATE CYCLASE DGCT-RELATED"/>
    <property type="match status" value="1"/>
</dbReference>
<dbReference type="PROSITE" id="PS50887">
    <property type="entry name" value="GGDEF"/>
    <property type="match status" value="1"/>
</dbReference>
<gene>
    <name evidence="3" type="ORF">Ani05nite_67570</name>
</gene>
<dbReference type="InterPro" id="IPR029787">
    <property type="entry name" value="Nucleotide_cyclase"/>
</dbReference>
<feature type="domain" description="GGDEF" evidence="2">
    <location>
        <begin position="355"/>
        <end position="488"/>
    </location>
</feature>
<evidence type="ECO:0000259" key="2">
    <source>
        <dbReference type="PROSITE" id="PS50887"/>
    </source>
</evidence>
<feature type="transmembrane region" description="Helical" evidence="1">
    <location>
        <begin position="92"/>
        <end position="109"/>
    </location>
</feature>
<dbReference type="InterPro" id="IPR043128">
    <property type="entry name" value="Rev_trsase/Diguanyl_cyclase"/>
</dbReference>
<sequence>MVLRWYAVVSFALVAGYPLLSYDARTAPFLLVTLGAVPAVLIGVRRSPRTARLPWWLLLSGLVTFNAGNLVWLWMIYGEGRPGGDGSVAEPLFNLANLLLLAGSVVVVLRRGRRDVGGIIDSAITALALGGLLWDAVLLPQLTAVGTPMSTQAPMFIDVLVMAGSLGALLRISLVARRLPALWLLAGGTGAGLLGNVLSALILDPATGVRADWITMVYLVGYSLLGCAALHPSSALITLPGPPPADDLTPARLTFLGVMTALVPVVGGGRVILGLPTDGLLIAVGSAVVIPLVMVRVARLAGQRRRAEQALLRMATHDALTGLPNRAACLDRLETDLGRLRAEPDPATGRAPGGTGLAVLFTDLDGFKPVNDRLGHAAGDELLIAVATRLRACVREHDLVSRFGGDEFVIVCRDSDPAATVDAICARIREMVELPLTVAGETVRIGLSVGVAYADPAAGADEVIGRADLAMYAAKQSKSIGTLSLALA</sequence>
<keyword evidence="1" id="KW-0472">Membrane</keyword>
<evidence type="ECO:0000313" key="3">
    <source>
        <dbReference type="EMBL" id="GIE53223.1"/>
    </source>
</evidence>
<evidence type="ECO:0000256" key="1">
    <source>
        <dbReference type="SAM" id="Phobius"/>
    </source>
</evidence>
<protein>
    <recommendedName>
        <fullName evidence="2">GGDEF domain-containing protein</fullName>
    </recommendedName>
</protein>
<dbReference type="SUPFAM" id="SSF55073">
    <property type="entry name" value="Nucleotide cyclase"/>
    <property type="match status" value="1"/>
</dbReference>
<dbReference type="RefSeq" id="WP_203775108.1">
    <property type="nucleotide sequence ID" value="NZ_BAAAYJ010000022.1"/>
</dbReference>
<reference evidence="3" key="1">
    <citation type="submission" date="2021-01" db="EMBL/GenBank/DDBJ databases">
        <title>Whole genome shotgun sequence of Actinoplanes nipponensis NBRC 14063.</title>
        <authorList>
            <person name="Komaki H."/>
            <person name="Tamura T."/>
        </authorList>
    </citation>
    <scope>NUCLEOTIDE SEQUENCE</scope>
    <source>
        <strain evidence="3">NBRC 14063</strain>
    </source>
</reference>
<feature type="transmembrane region" description="Helical" evidence="1">
    <location>
        <begin position="279"/>
        <end position="298"/>
    </location>
</feature>
<feature type="transmembrane region" description="Helical" evidence="1">
    <location>
        <begin position="5"/>
        <end position="20"/>
    </location>
</feature>
<feature type="transmembrane region" description="Helical" evidence="1">
    <location>
        <begin position="56"/>
        <end position="77"/>
    </location>
</feature>
<dbReference type="NCBIfam" id="TIGR00254">
    <property type="entry name" value="GGDEF"/>
    <property type="match status" value="1"/>
</dbReference>
<proteinExistence type="predicted"/>
<keyword evidence="1" id="KW-0812">Transmembrane</keyword>
<dbReference type="InterPro" id="IPR000160">
    <property type="entry name" value="GGDEF_dom"/>
</dbReference>
<dbReference type="AlphaFoldDB" id="A0A919MT41"/>
<evidence type="ECO:0000313" key="4">
    <source>
        <dbReference type="Proteomes" id="UP000647172"/>
    </source>
</evidence>
<keyword evidence="4" id="KW-1185">Reference proteome</keyword>
<comment type="caution">
    <text evidence="3">The sequence shown here is derived from an EMBL/GenBank/DDBJ whole genome shotgun (WGS) entry which is preliminary data.</text>
</comment>